<dbReference type="Proteomes" id="UP000035996">
    <property type="component" value="Unassembled WGS sequence"/>
</dbReference>
<dbReference type="EMBL" id="LELK01000001">
    <property type="protein sequence ID" value="KMM37998.1"/>
    <property type="molecule type" value="Genomic_DNA"/>
</dbReference>
<dbReference type="OrthoDB" id="2355011at2"/>
<proteinExistence type="predicted"/>
<accession>A0A0J6CY31</accession>
<keyword evidence="2" id="KW-1185">Reference proteome</keyword>
<evidence type="ECO:0000313" key="1">
    <source>
        <dbReference type="EMBL" id="KMM37998.1"/>
    </source>
</evidence>
<dbReference type="AlphaFoldDB" id="A0A0J6CY31"/>
<organism evidence="1 2">
    <name type="scientific">Guptibacillus hwajinpoensis</name>
    <dbReference type="NCBI Taxonomy" id="208199"/>
    <lineage>
        <taxon>Bacteria</taxon>
        <taxon>Bacillati</taxon>
        <taxon>Bacillota</taxon>
        <taxon>Bacilli</taxon>
        <taxon>Bacillales</taxon>
        <taxon>Guptibacillaceae</taxon>
        <taxon>Guptibacillus</taxon>
    </lineage>
</organism>
<name>A0A0J6CY31_9BACL</name>
<gene>
    <name evidence="1" type="ORF">AB986_01320</name>
</gene>
<evidence type="ECO:0000313" key="2">
    <source>
        <dbReference type="Proteomes" id="UP000035996"/>
    </source>
</evidence>
<dbReference type="Gene3D" id="2.60.300.12">
    <property type="entry name" value="HesB-like domain"/>
    <property type="match status" value="1"/>
</dbReference>
<protein>
    <submittedName>
        <fullName evidence="1">Adhesin</fullName>
    </submittedName>
</protein>
<reference evidence="1" key="1">
    <citation type="submission" date="2015-06" db="EMBL/GenBank/DDBJ databases">
        <authorList>
            <person name="Liu B."/>
            <person name="Wang J."/>
            <person name="Zhu Y."/>
            <person name="Liu G."/>
            <person name="Chen Q."/>
            <person name="Zheng C."/>
            <person name="Che J."/>
            <person name="Ge C."/>
            <person name="Shi H."/>
            <person name="Pan Z."/>
            <person name="Liu X."/>
        </authorList>
    </citation>
    <scope>NUCLEOTIDE SEQUENCE [LARGE SCALE GENOMIC DNA]</scope>
    <source>
        <strain evidence="1">DSM 16346</strain>
    </source>
</reference>
<dbReference type="InterPro" id="IPR035903">
    <property type="entry name" value="HesB-like_dom_sf"/>
</dbReference>
<sequence length="89" mass="9623">MKITEEAKLTLEKVIDENGVEGIRVQSVSGGCCGPQISLSLDAAKESDSIQTINDIRVAIDPEVKDLVEEITLDKQDDQFVLVGLDSCC</sequence>
<dbReference type="RefSeq" id="WP_048309082.1">
    <property type="nucleotide sequence ID" value="NZ_CP119526.1"/>
</dbReference>
<comment type="caution">
    <text evidence="1">The sequence shown here is derived from an EMBL/GenBank/DDBJ whole genome shotgun (WGS) entry which is preliminary data.</text>
</comment>
<dbReference type="SUPFAM" id="SSF89360">
    <property type="entry name" value="HesB-like domain"/>
    <property type="match status" value="1"/>
</dbReference>
<dbReference type="STRING" id="157733.AB986_01320"/>